<reference evidence="2" key="1">
    <citation type="journal article" date="2014" name="Int. J. Syst. Evol. Microbiol.">
        <title>Complete genome sequence of Corynebacterium casei LMG S-19264T (=DSM 44701T), isolated from a smear-ripened cheese.</title>
        <authorList>
            <consortium name="US DOE Joint Genome Institute (JGI-PGF)"/>
            <person name="Walter F."/>
            <person name="Albersmeier A."/>
            <person name="Kalinowski J."/>
            <person name="Ruckert C."/>
        </authorList>
    </citation>
    <scope>NUCLEOTIDE SEQUENCE</scope>
    <source>
        <strain evidence="2">CGMCC 4.5737</strain>
    </source>
</reference>
<dbReference type="InterPro" id="IPR007791">
    <property type="entry name" value="DjlA_N"/>
</dbReference>
<dbReference type="InterPro" id="IPR029024">
    <property type="entry name" value="TerB-like"/>
</dbReference>
<dbReference type="AlphaFoldDB" id="A0A8J3CG49"/>
<protein>
    <recommendedName>
        <fullName evidence="1">Co-chaperone DjlA N-terminal domain-containing protein</fullName>
    </recommendedName>
</protein>
<reference evidence="2" key="2">
    <citation type="submission" date="2020-09" db="EMBL/GenBank/DDBJ databases">
        <authorList>
            <person name="Sun Q."/>
            <person name="Zhou Y."/>
        </authorList>
    </citation>
    <scope>NUCLEOTIDE SEQUENCE</scope>
    <source>
        <strain evidence="2">CGMCC 4.5737</strain>
    </source>
</reference>
<dbReference type="CDD" id="cd07176">
    <property type="entry name" value="terB"/>
    <property type="match status" value="1"/>
</dbReference>
<proteinExistence type="predicted"/>
<evidence type="ECO:0000259" key="1">
    <source>
        <dbReference type="Pfam" id="PF05099"/>
    </source>
</evidence>
<name>A0A8J3CG49_9PSEU</name>
<keyword evidence="3" id="KW-1185">Reference proteome</keyword>
<organism evidence="2 3">
    <name type="scientific">Longimycelium tulufanense</name>
    <dbReference type="NCBI Taxonomy" id="907463"/>
    <lineage>
        <taxon>Bacteria</taxon>
        <taxon>Bacillati</taxon>
        <taxon>Actinomycetota</taxon>
        <taxon>Actinomycetes</taxon>
        <taxon>Pseudonocardiales</taxon>
        <taxon>Pseudonocardiaceae</taxon>
        <taxon>Longimycelium</taxon>
    </lineage>
</organism>
<evidence type="ECO:0000313" key="2">
    <source>
        <dbReference type="EMBL" id="GGM60708.1"/>
    </source>
</evidence>
<gene>
    <name evidence="2" type="ORF">GCM10012275_34680</name>
</gene>
<comment type="caution">
    <text evidence="2">The sequence shown here is derived from an EMBL/GenBank/DDBJ whole genome shotgun (WGS) entry which is preliminary data.</text>
</comment>
<accession>A0A8J3CG49</accession>
<dbReference type="Gene3D" id="1.10.3680.10">
    <property type="entry name" value="TerB-like"/>
    <property type="match status" value="1"/>
</dbReference>
<dbReference type="EMBL" id="BMMK01000015">
    <property type="protein sequence ID" value="GGM60708.1"/>
    <property type="molecule type" value="Genomic_DNA"/>
</dbReference>
<feature type="domain" description="Co-chaperone DjlA N-terminal" evidence="1">
    <location>
        <begin position="2"/>
        <end position="99"/>
    </location>
</feature>
<sequence length="120" mass="13245">MADDDVSEAERDHLVGHLESSLHLTPGERMRLKAHLTWLLASELKLAGLKKRLAGLTVEQRTHVAEFSTTIAVIDGHISPGEVKSLRKIYTLLELDPDTVYSRLHGLNAAPRDDPSGTRS</sequence>
<dbReference type="SUPFAM" id="SSF158682">
    <property type="entry name" value="TerB-like"/>
    <property type="match status" value="1"/>
</dbReference>
<dbReference type="Pfam" id="PF05099">
    <property type="entry name" value="TerB"/>
    <property type="match status" value="1"/>
</dbReference>
<evidence type="ECO:0000313" key="3">
    <source>
        <dbReference type="Proteomes" id="UP000637578"/>
    </source>
</evidence>
<dbReference type="Proteomes" id="UP000637578">
    <property type="component" value="Unassembled WGS sequence"/>
</dbReference>